<evidence type="ECO:0000256" key="16">
    <source>
        <dbReference type="ARBA" id="ARBA00067352"/>
    </source>
</evidence>
<dbReference type="CDD" id="cd16788">
    <property type="entry name" value="mRING-HC-C3HC5_RNF26"/>
    <property type="match status" value="1"/>
</dbReference>
<evidence type="ECO:0000256" key="7">
    <source>
        <dbReference type="ARBA" id="ARBA00022723"/>
    </source>
</evidence>
<dbReference type="InterPro" id="IPR013083">
    <property type="entry name" value="Znf_RING/FYVE/PHD"/>
</dbReference>
<keyword evidence="6 19" id="KW-0812">Transmembrane</keyword>
<dbReference type="GO" id="GO:0016567">
    <property type="term" value="P:protein ubiquitination"/>
    <property type="evidence" value="ECO:0007669"/>
    <property type="project" value="TreeGrafter"/>
</dbReference>
<dbReference type="GO" id="GO:0005789">
    <property type="term" value="C:endoplasmic reticulum membrane"/>
    <property type="evidence" value="ECO:0007669"/>
    <property type="project" value="UniProtKB-SubCell"/>
</dbReference>
<feature type="transmembrane region" description="Helical" evidence="19">
    <location>
        <begin position="161"/>
        <end position="183"/>
    </location>
</feature>
<sequence>PRRGLLLLRDLLRDLLLLLLHLSFLLCSWLLAALLCLLATAAVACGAALALLRGCCEGTEGLSGLSRLWGPAQRAWGAGLHCGQALGVGTWLLMDPGKVCLAATRSLFRPLAALRDSLAGSVLRVRELLAAFLALAATRATAVSIRLWLRCQLAVKLLCSATVVFISVYFLAVVCHSGARSLGAPFVTLWDSLTSLIFGVTDLLAAFLAHVSGAAIAVSMLLWWLCQMAFEFLCSISKVFTSIFFVGVYILGLLLRIVFLIVLVAVIYCNQEVLWMLKGHVLGSTRRLQPVLRRLYQVAMLTLRRATASQPWHRLVDWVLTNWSQAGRRMNQGREQLDAGQAPQPRPVVSCAGAGQHLRTPRGELGTPGGRAVSRQQLNATAGSAEGTSGNNPWVLLKEQDEQKKCVICQDQTKTVLLLPCRHLCLCQECTEVLLQQDIYQRNCPLCRQMILQTLNVYL</sequence>
<dbReference type="Pfam" id="PF13920">
    <property type="entry name" value="zf-C3HC4_3"/>
    <property type="match status" value="1"/>
</dbReference>
<reference evidence="21 22" key="1">
    <citation type="submission" date="2019-09" db="EMBL/GenBank/DDBJ databases">
        <title>Bird 10,000 Genomes (B10K) Project - Family phase.</title>
        <authorList>
            <person name="Zhang G."/>
        </authorList>
    </citation>
    <scope>NUCLEOTIDE SEQUENCE [LARGE SCALE GENOMIC DNA]</scope>
    <source>
        <strain evidence="21">B10K-DU-001-67</strain>
        <tissue evidence="21">Muscle</tissue>
    </source>
</reference>
<keyword evidence="21" id="KW-0436">Ligase</keyword>
<evidence type="ECO:0000256" key="1">
    <source>
        <dbReference type="ARBA" id="ARBA00000900"/>
    </source>
</evidence>
<feature type="transmembrane region" description="Helical" evidence="19">
    <location>
        <begin position="203"/>
        <end position="225"/>
    </location>
</feature>
<evidence type="ECO:0000256" key="17">
    <source>
        <dbReference type="ARBA" id="ARBA00075536"/>
    </source>
</evidence>
<dbReference type="FunFam" id="3.30.40.10:FF:000387">
    <property type="entry name" value="RING finger protein 26"/>
    <property type="match status" value="1"/>
</dbReference>
<evidence type="ECO:0000256" key="19">
    <source>
        <dbReference type="SAM" id="Phobius"/>
    </source>
</evidence>
<proteinExistence type="predicted"/>
<evidence type="ECO:0000256" key="15">
    <source>
        <dbReference type="ARBA" id="ARBA00063040"/>
    </source>
</evidence>
<evidence type="ECO:0000256" key="9">
    <source>
        <dbReference type="ARBA" id="ARBA00022786"/>
    </source>
</evidence>
<dbReference type="EMBL" id="VZZX01008293">
    <property type="protein sequence ID" value="NXW76307.1"/>
    <property type="molecule type" value="Genomic_DNA"/>
</dbReference>
<protein>
    <recommendedName>
        <fullName evidence="16">E3 ubiquitin-protein ligase RNF26</fullName>
        <ecNumber evidence="4">2.3.2.27</ecNumber>
    </recommendedName>
    <alternativeName>
        <fullName evidence="17">RING finger protein 26</fullName>
    </alternativeName>
</protein>
<keyword evidence="10" id="KW-0256">Endoplasmic reticulum</keyword>
<dbReference type="InterPro" id="IPR040089">
    <property type="entry name" value="RNF26_mRING-HC-C3HC5"/>
</dbReference>
<name>A0A7L4EQ87_HIRRU</name>
<feature type="domain" description="RING-type" evidence="20">
    <location>
        <begin position="406"/>
        <end position="448"/>
    </location>
</feature>
<feature type="non-terminal residue" evidence="21">
    <location>
        <position position="459"/>
    </location>
</feature>
<dbReference type="GO" id="GO:0016874">
    <property type="term" value="F:ligase activity"/>
    <property type="evidence" value="ECO:0007669"/>
    <property type="project" value="UniProtKB-KW"/>
</dbReference>
<evidence type="ECO:0000259" key="20">
    <source>
        <dbReference type="PROSITE" id="PS50089"/>
    </source>
</evidence>
<dbReference type="GO" id="GO:0006511">
    <property type="term" value="P:ubiquitin-dependent protein catabolic process"/>
    <property type="evidence" value="ECO:0007669"/>
    <property type="project" value="TreeGrafter"/>
</dbReference>
<accession>A0A7L4EQ87</accession>
<evidence type="ECO:0000313" key="21">
    <source>
        <dbReference type="EMBL" id="NXW76307.1"/>
    </source>
</evidence>
<feature type="non-terminal residue" evidence="21">
    <location>
        <position position="1"/>
    </location>
</feature>
<keyword evidence="7" id="KW-0479">Metal-binding</keyword>
<dbReference type="GO" id="GO:0061630">
    <property type="term" value="F:ubiquitin protein ligase activity"/>
    <property type="evidence" value="ECO:0007669"/>
    <property type="project" value="UniProtKB-EC"/>
</dbReference>
<dbReference type="SMART" id="SM00184">
    <property type="entry name" value="RING"/>
    <property type="match status" value="1"/>
</dbReference>
<comment type="subunit">
    <text evidence="15">Interacts with INCA1. Interacts with TMEM43, ENDOD1, TMEM33 and TMED1 to form a complex capable of modulating innate immune signaling through the cGAS-STING pathway. Interacts with UBE2J1; this interaction is important for SQSTM1 ubiquitination.</text>
</comment>
<dbReference type="InterPro" id="IPR001841">
    <property type="entry name" value="Znf_RING"/>
</dbReference>
<comment type="subcellular location">
    <subcellularLocation>
        <location evidence="2">Endoplasmic reticulum membrane</location>
        <topology evidence="2">Multi-pass membrane protein</topology>
    </subcellularLocation>
</comment>
<keyword evidence="12 19" id="KW-1133">Transmembrane helix</keyword>
<evidence type="ECO:0000313" key="22">
    <source>
        <dbReference type="Proteomes" id="UP000585317"/>
    </source>
</evidence>
<keyword evidence="5" id="KW-0808">Transferase</keyword>
<evidence type="ECO:0000256" key="3">
    <source>
        <dbReference type="ARBA" id="ARBA00004906"/>
    </source>
</evidence>
<dbReference type="PANTHER" id="PTHR22696:SF1">
    <property type="entry name" value="E3 UBIQUITIN-PROTEIN LIGASE RNF26"/>
    <property type="match status" value="1"/>
</dbReference>
<dbReference type="PANTHER" id="PTHR22696">
    <property type="entry name" value="E3 UBIQUITIN-PROTEIN LIGASE RNF26"/>
    <property type="match status" value="1"/>
</dbReference>
<dbReference type="EC" id="2.3.2.27" evidence="4"/>
<evidence type="ECO:0000256" key="8">
    <source>
        <dbReference type="ARBA" id="ARBA00022771"/>
    </source>
</evidence>
<organism evidence="21 22">
    <name type="scientific">Hirundo rustica</name>
    <name type="common">Barn swallow</name>
    <dbReference type="NCBI Taxonomy" id="43150"/>
    <lineage>
        <taxon>Eukaryota</taxon>
        <taxon>Metazoa</taxon>
        <taxon>Chordata</taxon>
        <taxon>Craniata</taxon>
        <taxon>Vertebrata</taxon>
        <taxon>Euteleostomi</taxon>
        <taxon>Archelosauria</taxon>
        <taxon>Archosauria</taxon>
        <taxon>Dinosauria</taxon>
        <taxon>Saurischia</taxon>
        <taxon>Theropoda</taxon>
        <taxon>Coelurosauria</taxon>
        <taxon>Aves</taxon>
        <taxon>Neognathae</taxon>
        <taxon>Neoaves</taxon>
        <taxon>Telluraves</taxon>
        <taxon>Australaves</taxon>
        <taxon>Passeriformes</taxon>
        <taxon>Sylvioidea</taxon>
        <taxon>Hirundinidae</taxon>
        <taxon>Hirundo</taxon>
    </lineage>
</organism>
<dbReference type="SUPFAM" id="SSF57850">
    <property type="entry name" value="RING/U-box"/>
    <property type="match status" value="1"/>
</dbReference>
<evidence type="ECO:0000256" key="13">
    <source>
        <dbReference type="ARBA" id="ARBA00023136"/>
    </source>
</evidence>
<keyword evidence="11" id="KW-0862">Zinc</keyword>
<evidence type="ECO:0000256" key="10">
    <source>
        <dbReference type="ARBA" id="ARBA00022824"/>
    </source>
</evidence>
<dbReference type="PROSITE" id="PS50089">
    <property type="entry name" value="ZF_RING_2"/>
    <property type="match status" value="1"/>
</dbReference>
<comment type="pathway">
    <text evidence="3">Protein modification; protein ubiquitination.</text>
</comment>
<evidence type="ECO:0000256" key="11">
    <source>
        <dbReference type="ARBA" id="ARBA00022833"/>
    </source>
</evidence>
<evidence type="ECO:0000256" key="2">
    <source>
        <dbReference type="ARBA" id="ARBA00004477"/>
    </source>
</evidence>
<keyword evidence="8 18" id="KW-0863">Zinc-finger</keyword>
<dbReference type="AlphaFoldDB" id="A0A7L4EQ87"/>
<comment type="caution">
    <text evidence="21">The sequence shown here is derived from an EMBL/GenBank/DDBJ whole genome shotgun (WGS) entry which is preliminary data.</text>
</comment>
<dbReference type="GO" id="GO:0008270">
    <property type="term" value="F:zinc ion binding"/>
    <property type="evidence" value="ECO:0007669"/>
    <property type="project" value="UniProtKB-KW"/>
</dbReference>
<keyword evidence="13 19" id="KW-0472">Membrane</keyword>
<evidence type="ECO:0000256" key="6">
    <source>
        <dbReference type="ARBA" id="ARBA00022692"/>
    </source>
</evidence>
<evidence type="ECO:0000256" key="14">
    <source>
        <dbReference type="ARBA" id="ARBA00057605"/>
    </source>
</evidence>
<evidence type="ECO:0000256" key="12">
    <source>
        <dbReference type="ARBA" id="ARBA00022989"/>
    </source>
</evidence>
<comment type="catalytic activity">
    <reaction evidence="1">
        <text>S-ubiquitinyl-[E2 ubiquitin-conjugating enzyme]-L-cysteine + [acceptor protein]-L-lysine = [E2 ubiquitin-conjugating enzyme]-L-cysteine + N(6)-ubiquitinyl-[acceptor protein]-L-lysine.</text>
        <dbReference type="EC" id="2.3.2.27"/>
    </reaction>
</comment>
<evidence type="ECO:0000256" key="4">
    <source>
        <dbReference type="ARBA" id="ARBA00012483"/>
    </source>
</evidence>
<dbReference type="Proteomes" id="UP000585317">
    <property type="component" value="Unassembled WGS sequence"/>
</dbReference>
<evidence type="ECO:0000256" key="5">
    <source>
        <dbReference type="ARBA" id="ARBA00022679"/>
    </source>
</evidence>
<gene>
    <name evidence="21" type="primary">Rnf26_1</name>
    <name evidence="21" type="ORF">HIRRUS_R06673</name>
</gene>
<comment type="function">
    <text evidence="14">E3 ubiquitin-protein ligase that plays a key role in endosome organization by retaining vesicles in the perinuclear cloud. Acts as a platform for perinuclear positioning of the endosomal system by mediating ubiquitination of SQSTM1 through interaction with the ubiquitin conjugating enzyme UBE2J1. Ubiquitinated SQSTM1 attracts specific vesicle-associated adapters, forming a molecular bridge that restrains cognate vesicles in the perinuclear region and organizes the endosomal pathway for efficient cargo transport. Also acts as a regulator of type I interferon production in response to viral infection by mediating the formation of 'Lys-11'-linked polyubiquitin chains on TMEM173/STING, leading to stabilize TMEM173/STING. Also required to limit type I interferon response by promoting autophagic degradation of IRF3.</text>
</comment>
<dbReference type="Gene3D" id="3.30.40.10">
    <property type="entry name" value="Zinc/RING finger domain, C3HC4 (zinc finger)"/>
    <property type="match status" value="1"/>
</dbReference>
<keyword evidence="9" id="KW-0833">Ubl conjugation pathway</keyword>
<evidence type="ECO:0000256" key="18">
    <source>
        <dbReference type="PROSITE-ProRule" id="PRU00175"/>
    </source>
</evidence>